<evidence type="ECO:0000313" key="7">
    <source>
        <dbReference type="EMBL" id="MBB4890992.1"/>
    </source>
</evidence>
<dbReference type="InterPro" id="IPR045851">
    <property type="entry name" value="AMP-bd_C_sf"/>
</dbReference>
<keyword evidence="3" id="KW-0596">Phosphopantetheine</keyword>
<dbReference type="GO" id="GO:0043041">
    <property type="term" value="P:amino acid activation for nonribosomal peptide biosynthetic process"/>
    <property type="evidence" value="ECO:0007669"/>
    <property type="project" value="TreeGrafter"/>
</dbReference>
<dbReference type="InterPro" id="IPR006162">
    <property type="entry name" value="Ppantetheine_attach_site"/>
</dbReference>
<dbReference type="GO" id="GO:0031177">
    <property type="term" value="F:phosphopantetheine binding"/>
    <property type="evidence" value="ECO:0007669"/>
    <property type="project" value="InterPro"/>
</dbReference>
<dbReference type="CDD" id="cd19540">
    <property type="entry name" value="LCL_NRPS-like"/>
    <property type="match status" value="1"/>
</dbReference>
<dbReference type="Gene3D" id="2.30.38.10">
    <property type="entry name" value="Luciferase, Domain 3"/>
    <property type="match status" value="1"/>
</dbReference>
<dbReference type="FunFam" id="2.30.38.10:FF:000001">
    <property type="entry name" value="Non-ribosomal peptide synthetase PvdI"/>
    <property type="match status" value="1"/>
</dbReference>
<dbReference type="FunFam" id="3.30.300.30:FF:000010">
    <property type="entry name" value="Enterobactin synthetase component F"/>
    <property type="match status" value="1"/>
</dbReference>
<dbReference type="EMBL" id="JACHJG010000037">
    <property type="protein sequence ID" value="MBB4890992.1"/>
    <property type="molecule type" value="Genomic_DNA"/>
</dbReference>
<dbReference type="InterPro" id="IPR010071">
    <property type="entry name" value="AA_adenyl_dom"/>
</dbReference>
<dbReference type="PROSITE" id="PS00012">
    <property type="entry name" value="PHOSPHOPANTETHEINE"/>
    <property type="match status" value="1"/>
</dbReference>
<dbReference type="Gene3D" id="3.40.50.980">
    <property type="match status" value="2"/>
</dbReference>
<dbReference type="FunFam" id="3.40.50.12780:FF:000012">
    <property type="entry name" value="Non-ribosomal peptide synthetase"/>
    <property type="match status" value="1"/>
</dbReference>
<dbReference type="SUPFAM" id="SSF52777">
    <property type="entry name" value="CoA-dependent acyltransferases"/>
    <property type="match status" value="3"/>
</dbReference>
<dbReference type="RefSeq" id="WP_184740587.1">
    <property type="nucleotide sequence ID" value="NZ_JACHJG010000037.1"/>
</dbReference>
<dbReference type="FunFam" id="3.40.50.980:FF:000002">
    <property type="entry name" value="Enterobactin synthetase component F"/>
    <property type="match status" value="1"/>
</dbReference>
<dbReference type="PROSITE" id="PS00455">
    <property type="entry name" value="AMP_BINDING"/>
    <property type="match status" value="1"/>
</dbReference>
<feature type="region of interest" description="Disordered" evidence="5">
    <location>
        <begin position="1354"/>
        <end position="1380"/>
    </location>
</feature>
<evidence type="ECO:0000256" key="3">
    <source>
        <dbReference type="ARBA" id="ARBA00022450"/>
    </source>
</evidence>
<evidence type="ECO:0000259" key="6">
    <source>
        <dbReference type="PROSITE" id="PS50075"/>
    </source>
</evidence>
<comment type="caution">
    <text evidence="7">The sequence shown here is derived from an EMBL/GenBank/DDBJ whole genome shotgun (WGS) entry which is preliminary data.</text>
</comment>
<dbReference type="GO" id="GO:0005829">
    <property type="term" value="C:cytosol"/>
    <property type="evidence" value="ECO:0007669"/>
    <property type="project" value="TreeGrafter"/>
</dbReference>
<keyword evidence="4" id="KW-0597">Phosphoprotein</keyword>
<dbReference type="FunFam" id="1.10.1200.10:FF:000005">
    <property type="entry name" value="Nonribosomal peptide synthetase 1"/>
    <property type="match status" value="1"/>
</dbReference>
<proteinExistence type="inferred from homology"/>
<comment type="cofactor">
    <cofactor evidence="1">
        <name>pantetheine 4'-phosphate</name>
        <dbReference type="ChEBI" id="CHEBI:47942"/>
    </cofactor>
</comment>
<dbReference type="Gene3D" id="3.30.559.10">
    <property type="entry name" value="Chloramphenicol acetyltransferase-like domain"/>
    <property type="match status" value="2"/>
</dbReference>
<dbReference type="FunFam" id="3.40.50.980:FF:000001">
    <property type="entry name" value="Non-ribosomal peptide synthetase"/>
    <property type="match status" value="1"/>
</dbReference>
<dbReference type="Pfam" id="PF13193">
    <property type="entry name" value="AMP-binding_C"/>
    <property type="match status" value="1"/>
</dbReference>
<dbReference type="SUPFAM" id="SSF47336">
    <property type="entry name" value="ACP-like"/>
    <property type="match status" value="2"/>
</dbReference>
<evidence type="ECO:0000256" key="1">
    <source>
        <dbReference type="ARBA" id="ARBA00001957"/>
    </source>
</evidence>
<gene>
    <name evidence="7" type="ORF">FHS38_007086</name>
</gene>
<dbReference type="Pfam" id="PF00501">
    <property type="entry name" value="AMP-binding"/>
    <property type="match status" value="1"/>
</dbReference>
<evidence type="ECO:0000256" key="4">
    <source>
        <dbReference type="ARBA" id="ARBA00022553"/>
    </source>
</evidence>
<dbReference type="Pfam" id="PF00668">
    <property type="entry name" value="Condensation"/>
    <property type="match status" value="2"/>
</dbReference>
<feature type="non-terminal residue" evidence="7">
    <location>
        <position position="1"/>
    </location>
</feature>
<name>A0A7W7LJG1_STRNE</name>
<dbReference type="SMART" id="SM00823">
    <property type="entry name" value="PKS_PP"/>
    <property type="match status" value="2"/>
</dbReference>
<dbReference type="GO" id="GO:0017000">
    <property type="term" value="P:antibiotic biosynthetic process"/>
    <property type="evidence" value="ECO:0007669"/>
    <property type="project" value="UniProtKB-ARBA"/>
</dbReference>
<dbReference type="GO" id="GO:0044550">
    <property type="term" value="P:secondary metabolite biosynthetic process"/>
    <property type="evidence" value="ECO:0007669"/>
    <property type="project" value="UniProtKB-ARBA"/>
</dbReference>
<feature type="domain" description="Carrier" evidence="6">
    <location>
        <begin position="1060"/>
        <end position="1134"/>
    </location>
</feature>
<feature type="compositionally biased region" description="Polar residues" evidence="5">
    <location>
        <begin position="1369"/>
        <end position="1380"/>
    </location>
</feature>
<dbReference type="InterPro" id="IPR009081">
    <property type="entry name" value="PP-bd_ACP"/>
</dbReference>
<dbReference type="PANTHER" id="PTHR45527:SF14">
    <property type="entry name" value="PLIPASTATIN SYNTHASE SUBUNIT B"/>
    <property type="match status" value="1"/>
</dbReference>
<evidence type="ECO:0000256" key="5">
    <source>
        <dbReference type="SAM" id="MobiDB-lite"/>
    </source>
</evidence>
<dbReference type="InterPro" id="IPR023213">
    <property type="entry name" value="CAT-like_dom_sf"/>
</dbReference>
<dbReference type="Pfam" id="PF00550">
    <property type="entry name" value="PP-binding"/>
    <property type="match status" value="2"/>
</dbReference>
<sequence>LDTIGIDDSFFNLGGHSLLATRLISRIRTELGVELAVRAVFDEPTVAGLAGRLDSAGASRQALSTMERPEEIPLSAAQRRLWFLNRLEGPNATYNLPLPVRLQGTLDTAALHSAVTDVVTRHESLRTVFPDTDGRPRQEVLTGDRAVPELVVTDVTADDLAGHVEAASQQGFDLARELPLRAHLFRVSADDHVLLLVVHHIAGDGWSMAPLSRDLSDAYRARLAGTAPTWQPLPVQYADYTLWQRDVLGDENDPQSVMNSQLDFWRTTLSGIPEELQLPTDRPRPAVATNRGRTLPLDLPAAVHQRIVDVAHAHGASVFMVVQAAVAALLGKLGAGEDIPIGSVIAGRTDEALDDLVGFFVNTLVLRTDLTGNPTFAELVERVKETDLAAYANQEVPFERLVDDLSPERSLARHPLFQVMLSFENNAAVRAEIPGTEVTPYGVELDIAKFDLSFQLVERFGPDGAPAGIGGGIEFATDLFDADTAQSIVDRWARLLDGVLGDPDTPVSAVDVLSAEERERILVEWNPEAGSAPEATLVALFEAQAARTPQAIAVTGDGTSLSYAELDADANRLARHLIERGVGPEQLVALALPRTEQMIVALLAVLKAGAGYLPVDPDYPADRIAYMLQDARPALVLSSTDAVAVLDTAAADTTARLVLDDPAVVDALGRQSAGPVTDAERITPLSPWHPAYVIYTSGSTGRPKGVMIPHQNVTRLFASTEHWFGFGTEDVWTMFHSYAFDFSVWEIWGPLLYGGRLVMVPYTTSRSTQEFRALLADQKVTVLNQTPSAFYRLIQEERENPGAAGELALRTVVFGGEALDLRRLEDWYEIHPDSAPTLVNMYGITETTVHVTYRALDRRGAATLSGSVIGEAIPDLRVYVLDAGLRPVPPGVPGELYVAGDGLARGYLGRPGLSSERFVACPFGAPGARMYRTGDVVRWTGDGELEYHGRADDQVKIRGFRIELGEIEAALSSYDAVAQATVVVREDQPGNKRLVAYVVPTTGLSLDTDALRAHMTEVLPEYMVPAAFVALDVLPLTANGKLDRKALPAPDFSEHVTDRGPRDAREELLCGLFADVLGLDTVGIDDSFFELGGDSIVSIQLVSRARAAGLVLTPRDVFQHRTVEALAVVAQAADTEADSTPRDPDAGIGELPATPIIHWLAETGGPVDGYNQAMVVQAPATATLDTLAATLQPVLDHHDILRLRTTRTEGADWALTIRPKGAVKAADILRRVDANGIHGDALRTLMADEARTAQGALDPDNGVVLQAVWFDAGEGTTGRLLLMAHHLVIDGVSWRIVLPDLATAYRALGSGDEVELPPVGTSFRAWAQGLVEAASSEARVAELDVWTSMLGTEDPLLGNRPLDPERDTAATSRSLSLELP</sequence>
<dbReference type="InterPro" id="IPR025110">
    <property type="entry name" value="AMP-bd_C"/>
</dbReference>
<dbReference type="GO" id="GO:0008610">
    <property type="term" value="P:lipid biosynthetic process"/>
    <property type="evidence" value="ECO:0007669"/>
    <property type="project" value="UniProtKB-ARBA"/>
</dbReference>
<dbReference type="CDD" id="cd17643">
    <property type="entry name" value="A_NRPS_Cytc1-like"/>
    <property type="match status" value="1"/>
</dbReference>
<dbReference type="Gene3D" id="1.10.1200.10">
    <property type="entry name" value="ACP-like"/>
    <property type="match status" value="2"/>
</dbReference>
<dbReference type="InterPro" id="IPR000873">
    <property type="entry name" value="AMP-dep_synth/lig_dom"/>
</dbReference>
<dbReference type="Gene3D" id="3.30.559.30">
    <property type="entry name" value="Nonribosomal peptide synthetase, condensation domain"/>
    <property type="match status" value="2"/>
</dbReference>
<evidence type="ECO:0000256" key="2">
    <source>
        <dbReference type="ARBA" id="ARBA00006432"/>
    </source>
</evidence>
<dbReference type="FunFam" id="3.30.559.10:FF:000012">
    <property type="entry name" value="Non-ribosomal peptide synthetase"/>
    <property type="match status" value="1"/>
</dbReference>
<dbReference type="InterPro" id="IPR001242">
    <property type="entry name" value="Condensation_dom"/>
</dbReference>
<organism evidence="7 8">
    <name type="scientific">Streptomyces netropsis</name>
    <name type="common">Streptoverticillium netropsis</name>
    <dbReference type="NCBI Taxonomy" id="55404"/>
    <lineage>
        <taxon>Bacteria</taxon>
        <taxon>Bacillati</taxon>
        <taxon>Actinomycetota</taxon>
        <taxon>Actinomycetes</taxon>
        <taxon>Kitasatosporales</taxon>
        <taxon>Streptomycetaceae</taxon>
        <taxon>Streptomyces</taxon>
    </lineage>
</organism>
<reference evidence="7 8" key="1">
    <citation type="submission" date="2020-08" db="EMBL/GenBank/DDBJ databases">
        <title>Genomic Encyclopedia of Type Strains, Phase III (KMG-III): the genomes of soil and plant-associated and newly described type strains.</title>
        <authorList>
            <person name="Whitman W."/>
        </authorList>
    </citation>
    <scope>NUCLEOTIDE SEQUENCE [LARGE SCALE GENOMIC DNA]</scope>
    <source>
        <strain evidence="7 8">CECT 3265</strain>
    </source>
</reference>
<dbReference type="NCBIfam" id="TIGR01733">
    <property type="entry name" value="AA-adenyl-dom"/>
    <property type="match status" value="1"/>
</dbReference>
<keyword evidence="8" id="KW-1185">Reference proteome</keyword>
<dbReference type="Proteomes" id="UP000556436">
    <property type="component" value="Unassembled WGS sequence"/>
</dbReference>
<protein>
    <submittedName>
        <fullName evidence="7">Amino acid adenylation domain-containing protein</fullName>
    </submittedName>
</protein>
<dbReference type="PROSITE" id="PS50075">
    <property type="entry name" value="CARRIER"/>
    <property type="match status" value="2"/>
</dbReference>
<dbReference type="InterPro" id="IPR020845">
    <property type="entry name" value="AMP-binding_CS"/>
</dbReference>
<dbReference type="InterPro" id="IPR036736">
    <property type="entry name" value="ACP-like_sf"/>
</dbReference>
<feature type="non-terminal residue" evidence="7">
    <location>
        <position position="1380"/>
    </location>
</feature>
<dbReference type="Gene3D" id="3.30.300.30">
    <property type="match status" value="1"/>
</dbReference>
<accession>A0A7W7LJG1</accession>
<dbReference type="InterPro" id="IPR020806">
    <property type="entry name" value="PKS_PP-bd"/>
</dbReference>
<evidence type="ECO:0000313" key="8">
    <source>
        <dbReference type="Proteomes" id="UP000556436"/>
    </source>
</evidence>
<dbReference type="PANTHER" id="PTHR45527">
    <property type="entry name" value="NONRIBOSOMAL PEPTIDE SYNTHETASE"/>
    <property type="match status" value="1"/>
</dbReference>
<feature type="domain" description="Carrier" evidence="6">
    <location>
        <begin position="1"/>
        <end position="57"/>
    </location>
</feature>
<dbReference type="GO" id="GO:0003824">
    <property type="term" value="F:catalytic activity"/>
    <property type="evidence" value="ECO:0007669"/>
    <property type="project" value="InterPro"/>
</dbReference>
<comment type="similarity">
    <text evidence="2">Belongs to the ATP-dependent AMP-binding enzyme family.</text>
</comment>
<dbReference type="SUPFAM" id="SSF56801">
    <property type="entry name" value="Acetyl-CoA synthetase-like"/>
    <property type="match status" value="1"/>
</dbReference>